<name>A0A9P5SNT5_9FUNG</name>
<dbReference type="FunFam" id="3.40.50.720:FF:000304">
    <property type="entry name" value="UDP-glucose 4,6-dehydratase"/>
    <property type="match status" value="1"/>
</dbReference>
<keyword evidence="3" id="KW-0456">Lyase</keyword>
<dbReference type="GO" id="GO:0008460">
    <property type="term" value="F:dTDP-glucose 4,6-dehydratase activity"/>
    <property type="evidence" value="ECO:0007669"/>
    <property type="project" value="InterPro"/>
</dbReference>
<evidence type="ECO:0000313" key="6">
    <source>
        <dbReference type="Proteomes" id="UP000696485"/>
    </source>
</evidence>
<dbReference type="CDD" id="cd05246">
    <property type="entry name" value="dTDP_GD_SDR_e"/>
    <property type="match status" value="1"/>
</dbReference>
<dbReference type="Gene3D" id="3.40.50.720">
    <property type="entry name" value="NAD(P)-binding Rossmann-like Domain"/>
    <property type="match status" value="1"/>
</dbReference>
<evidence type="ECO:0000256" key="2">
    <source>
        <dbReference type="ARBA" id="ARBA00023027"/>
    </source>
</evidence>
<comment type="cofactor">
    <cofactor evidence="1">
        <name>NAD(+)</name>
        <dbReference type="ChEBI" id="CHEBI:57540"/>
    </cofactor>
</comment>
<dbReference type="SUPFAM" id="SSF51735">
    <property type="entry name" value="NAD(P)-binding Rossmann-fold domains"/>
    <property type="match status" value="1"/>
</dbReference>
<gene>
    <name evidence="5" type="ORF">BG006_001454</name>
</gene>
<accession>A0A9P5SNT5</accession>
<keyword evidence="2" id="KW-0520">NAD</keyword>
<evidence type="ECO:0000313" key="5">
    <source>
        <dbReference type="EMBL" id="KAF9334801.1"/>
    </source>
</evidence>
<dbReference type="InterPro" id="IPR036291">
    <property type="entry name" value="NAD(P)-bd_dom_sf"/>
</dbReference>
<evidence type="ECO:0000256" key="3">
    <source>
        <dbReference type="ARBA" id="ARBA00023239"/>
    </source>
</evidence>
<evidence type="ECO:0000256" key="1">
    <source>
        <dbReference type="ARBA" id="ARBA00001911"/>
    </source>
</evidence>
<dbReference type="GO" id="GO:0009225">
    <property type="term" value="P:nucleotide-sugar metabolic process"/>
    <property type="evidence" value="ECO:0007669"/>
    <property type="project" value="InterPro"/>
</dbReference>
<organism evidence="5 6">
    <name type="scientific">Podila minutissima</name>
    <dbReference type="NCBI Taxonomy" id="64525"/>
    <lineage>
        <taxon>Eukaryota</taxon>
        <taxon>Fungi</taxon>
        <taxon>Fungi incertae sedis</taxon>
        <taxon>Mucoromycota</taxon>
        <taxon>Mortierellomycotina</taxon>
        <taxon>Mortierellomycetes</taxon>
        <taxon>Mortierellales</taxon>
        <taxon>Mortierellaceae</taxon>
        <taxon>Podila</taxon>
    </lineage>
</organism>
<dbReference type="EMBL" id="JAAAUY010000129">
    <property type="protein sequence ID" value="KAF9334801.1"/>
    <property type="molecule type" value="Genomic_DNA"/>
</dbReference>
<dbReference type="InterPro" id="IPR016040">
    <property type="entry name" value="NAD(P)-bd_dom"/>
</dbReference>
<dbReference type="Gene3D" id="3.90.25.10">
    <property type="entry name" value="UDP-galactose 4-epimerase, domain 1"/>
    <property type="match status" value="1"/>
</dbReference>
<protein>
    <recommendedName>
        <fullName evidence="4">NAD(P)-binding domain-containing protein</fullName>
    </recommendedName>
</protein>
<feature type="domain" description="NAD(P)-binding" evidence="4">
    <location>
        <begin position="41"/>
        <end position="417"/>
    </location>
</feature>
<dbReference type="Pfam" id="PF16363">
    <property type="entry name" value="GDP_Man_Dehyd"/>
    <property type="match status" value="1"/>
</dbReference>
<dbReference type="AlphaFoldDB" id="A0A9P5SNT5"/>
<dbReference type="PANTHER" id="PTHR43000">
    <property type="entry name" value="DTDP-D-GLUCOSE 4,6-DEHYDRATASE-RELATED"/>
    <property type="match status" value="1"/>
</dbReference>
<sequence length="426" mass="47538">MYRETGYDEFLDEDLSGRNSTQQSAMTTLEGMPTYTRRIMLTGGAGFIGSVLVKKLVLNYPEYFILVIDKLDYCSSLSNLKPFLDFESGGPHSGARASPNPSFPNFMFLQADIIDAQAVEAALIQYQINTIIHLAAQTHVDKSFGESIDFTRNNVLGTHVMLEAARKIFGLNETTPMNGHMNGDPAPRFIFVSTDEVYGEVLFEESDSKEDAPLAPSNPYSATKAAAECMVQAYHKSFRLPVIITRSNNVYGPSQYPEKIFPKFIMNLLREDPTLDFGPLGSGKCYIHGSGQHWRTYLYVTDAANALDVILHRGEIGQVYNIGAGQELNNIELAQLLIHRMVMVKEEGQMERGSHSSRESALDTAHAHLQSCNACASRIEFVEDRVFNDLRYAVDSTKLQSLGWEPKVVFNEGIEKTSKQIWSSMV</sequence>
<dbReference type="Proteomes" id="UP000696485">
    <property type="component" value="Unassembled WGS sequence"/>
</dbReference>
<evidence type="ECO:0000259" key="4">
    <source>
        <dbReference type="Pfam" id="PF16363"/>
    </source>
</evidence>
<proteinExistence type="predicted"/>
<comment type="caution">
    <text evidence="5">The sequence shown here is derived from an EMBL/GenBank/DDBJ whole genome shotgun (WGS) entry which is preliminary data.</text>
</comment>
<keyword evidence="6" id="KW-1185">Reference proteome</keyword>
<reference evidence="5" key="1">
    <citation type="journal article" date="2020" name="Fungal Divers.">
        <title>Resolving the Mortierellaceae phylogeny through synthesis of multi-gene phylogenetics and phylogenomics.</title>
        <authorList>
            <person name="Vandepol N."/>
            <person name="Liber J."/>
            <person name="Desiro A."/>
            <person name="Na H."/>
            <person name="Kennedy M."/>
            <person name="Barry K."/>
            <person name="Grigoriev I.V."/>
            <person name="Miller A.N."/>
            <person name="O'Donnell K."/>
            <person name="Stajich J.E."/>
            <person name="Bonito G."/>
        </authorList>
    </citation>
    <scope>NUCLEOTIDE SEQUENCE</scope>
    <source>
        <strain evidence="5">NVP1</strain>
    </source>
</reference>
<dbReference type="InterPro" id="IPR005888">
    <property type="entry name" value="dTDP_Gluc_deHydtase"/>
</dbReference>